<accession>A0A6G7GKM2</accession>
<evidence type="ECO:0000313" key="1">
    <source>
        <dbReference type="EMBL" id="QII09971.1"/>
    </source>
</evidence>
<name>A0A6G7GKM2_KUEST</name>
<organism evidence="1 2">
    <name type="scientific">Kuenenia stuttgartiensis</name>
    <dbReference type="NCBI Taxonomy" id="174633"/>
    <lineage>
        <taxon>Bacteria</taxon>
        <taxon>Pseudomonadati</taxon>
        <taxon>Planctomycetota</taxon>
        <taxon>Candidatus Brocadiia</taxon>
        <taxon>Candidatus Brocadiales</taxon>
        <taxon>Candidatus Brocadiaceae</taxon>
        <taxon>Candidatus Kuenenia</taxon>
    </lineage>
</organism>
<protein>
    <submittedName>
        <fullName evidence="1">Uncharacterized protein</fullName>
    </submittedName>
</protein>
<gene>
    <name evidence="1" type="ORF">KsCSTR_05920</name>
</gene>
<sequence>MSATKFEIRMTKNQRVMLNIVDIHFVINSIKRVGKYCVTCMRSYK</sequence>
<proteinExistence type="predicted"/>
<dbReference type="EMBL" id="CP049055">
    <property type="protein sequence ID" value="QII09971.1"/>
    <property type="molecule type" value="Genomic_DNA"/>
</dbReference>
<reference evidence="1 2" key="1">
    <citation type="submission" date="2020-02" db="EMBL/GenBank/DDBJ databases">
        <title>Newly sequenced genome of strain CSTR1 showed variability in Candidatus Kuenenia stuttgartiensis genomes.</title>
        <authorList>
            <person name="Ding C."/>
            <person name="Adrian L."/>
        </authorList>
    </citation>
    <scope>NUCLEOTIDE SEQUENCE [LARGE SCALE GENOMIC DNA]</scope>
    <source>
        <strain evidence="1 2">CSTR1</strain>
    </source>
</reference>
<dbReference type="Proteomes" id="UP000501926">
    <property type="component" value="Chromosome"/>
</dbReference>
<evidence type="ECO:0000313" key="2">
    <source>
        <dbReference type="Proteomes" id="UP000501926"/>
    </source>
</evidence>
<dbReference type="AlphaFoldDB" id="A0A6G7GKM2"/>